<dbReference type="AlphaFoldDB" id="A0A9N7U0M4"/>
<organism evidence="2 3">
    <name type="scientific">Pleuronectes platessa</name>
    <name type="common">European plaice</name>
    <dbReference type="NCBI Taxonomy" id="8262"/>
    <lineage>
        <taxon>Eukaryota</taxon>
        <taxon>Metazoa</taxon>
        <taxon>Chordata</taxon>
        <taxon>Craniata</taxon>
        <taxon>Vertebrata</taxon>
        <taxon>Euteleostomi</taxon>
        <taxon>Actinopterygii</taxon>
        <taxon>Neopterygii</taxon>
        <taxon>Teleostei</taxon>
        <taxon>Neoteleostei</taxon>
        <taxon>Acanthomorphata</taxon>
        <taxon>Carangaria</taxon>
        <taxon>Pleuronectiformes</taxon>
        <taxon>Pleuronectoidei</taxon>
        <taxon>Pleuronectidae</taxon>
        <taxon>Pleuronectes</taxon>
    </lineage>
</organism>
<evidence type="ECO:0000256" key="1">
    <source>
        <dbReference type="SAM" id="MobiDB-lite"/>
    </source>
</evidence>
<comment type="caution">
    <text evidence="2">The sequence shown here is derived from an EMBL/GenBank/DDBJ whole genome shotgun (WGS) entry which is preliminary data.</text>
</comment>
<sequence length="103" mass="11457">MNISSHSSFSSRRSNSSWSSVVSRSRELRRESVDDRLFIPEESLYVSAEESETLQCEGFSSGPVSYLLQLKVLFVSGGAEEEKLNGGVGFGCKLLMMQNTCRH</sequence>
<evidence type="ECO:0000313" key="3">
    <source>
        <dbReference type="Proteomes" id="UP001153269"/>
    </source>
</evidence>
<feature type="compositionally biased region" description="Low complexity" evidence="1">
    <location>
        <begin position="1"/>
        <end position="23"/>
    </location>
</feature>
<keyword evidence="3" id="KW-1185">Reference proteome</keyword>
<gene>
    <name evidence="2" type="ORF">PLEPLA_LOCUS8974</name>
</gene>
<proteinExistence type="predicted"/>
<dbReference type="Proteomes" id="UP001153269">
    <property type="component" value="Unassembled WGS sequence"/>
</dbReference>
<feature type="region of interest" description="Disordered" evidence="1">
    <location>
        <begin position="1"/>
        <end position="30"/>
    </location>
</feature>
<name>A0A9N7U0M4_PLEPL</name>
<protein>
    <submittedName>
        <fullName evidence="2">Uncharacterized protein</fullName>
    </submittedName>
</protein>
<reference evidence="2" key="1">
    <citation type="submission" date="2020-03" db="EMBL/GenBank/DDBJ databases">
        <authorList>
            <person name="Weist P."/>
        </authorList>
    </citation>
    <scope>NUCLEOTIDE SEQUENCE</scope>
</reference>
<dbReference type="EMBL" id="CADEAL010000502">
    <property type="protein sequence ID" value="CAB1421093.1"/>
    <property type="molecule type" value="Genomic_DNA"/>
</dbReference>
<accession>A0A9N7U0M4</accession>
<evidence type="ECO:0000313" key="2">
    <source>
        <dbReference type="EMBL" id="CAB1421093.1"/>
    </source>
</evidence>